<dbReference type="EMBL" id="MZGV01000003">
    <property type="protein sequence ID" value="OPJ64675.1"/>
    <property type="molecule type" value="Genomic_DNA"/>
</dbReference>
<dbReference type="GO" id="GO:0016984">
    <property type="term" value="F:ribulose-bisphosphate carboxylase activity"/>
    <property type="evidence" value="ECO:0007669"/>
    <property type="project" value="InterPro"/>
</dbReference>
<dbReference type="AlphaFoldDB" id="A0A1V4IY17"/>
<dbReference type="SFLD" id="SFLDF00158">
    <property type="entry name" value="5-methylthio-D-ribulose_1-phos"/>
    <property type="match status" value="1"/>
</dbReference>
<comment type="caution">
    <text evidence="2">The sequence shown here is derived from an EMBL/GenBank/DDBJ whole genome shotgun (WGS) entry which is preliminary data.</text>
</comment>
<dbReference type="PANTHER" id="PTHR42704:SF17">
    <property type="entry name" value="RIBULOSE BISPHOSPHATE CARBOXYLASE LARGE CHAIN"/>
    <property type="match status" value="1"/>
</dbReference>
<dbReference type="RefSeq" id="WP_079421992.1">
    <property type="nucleotide sequence ID" value="NZ_MZGV01000003.1"/>
</dbReference>
<keyword evidence="2" id="KW-0413">Isomerase</keyword>
<keyword evidence="3" id="KW-1185">Reference proteome</keyword>
<feature type="domain" description="Ribulose bisphosphate carboxylase large subunit C-terminal" evidence="1">
    <location>
        <begin position="131"/>
        <end position="366"/>
    </location>
</feature>
<dbReference type="SFLD" id="SFLDG00301">
    <property type="entry name" value="RuBisCO-like_proteins"/>
    <property type="match status" value="1"/>
</dbReference>
<dbReference type="PANTHER" id="PTHR42704">
    <property type="entry name" value="RIBULOSE BISPHOSPHATE CARBOXYLASE"/>
    <property type="match status" value="1"/>
</dbReference>
<accession>A0A1V4IY17</accession>
<dbReference type="SUPFAM" id="SSF54966">
    <property type="entry name" value="RuBisCO, large subunit, small (N-terminal) domain"/>
    <property type="match status" value="1"/>
</dbReference>
<dbReference type="GO" id="GO:0043715">
    <property type="term" value="F:2,3-diketo-5-methylthiopentyl-1-phosphate enolase activity"/>
    <property type="evidence" value="ECO:0007669"/>
    <property type="project" value="UniProtKB-EC"/>
</dbReference>
<dbReference type="InterPro" id="IPR036422">
    <property type="entry name" value="RuBisCO_lsu_N_sf"/>
</dbReference>
<evidence type="ECO:0000313" key="2">
    <source>
        <dbReference type="EMBL" id="OPJ64675.1"/>
    </source>
</evidence>
<proteinExistence type="predicted"/>
<dbReference type="SUPFAM" id="SSF51649">
    <property type="entry name" value="RuBisCo, C-terminal domain"/>
    <property type="match status" value="1"/>
</dbReference>
<name>A0A1V4IY17_9CLOT</name>
<dbReference type="InterPro" id="IPR000685">
    <property type="entry name" value="RuBisCO_lsu_C"/>
</dbReference>
<dbReference type="InterPro" id="IPR036376">
    <property type="entry name" value="RuBisCO_lsu_C_sf"/>
</dbReference>
<protein>
    <submittedName>
        <fullName evidence="2">2,3-diketo-5-methylthiopentyl-1-phosphate enolase</fullName>
        <ecNumber evidence="2">5.3.2.5</ecNumber>
    </submittedName>
</protein>
<dbReference type="GO" id="GO:0000287">
    <property type="term" value="F:magnesium ion binding"/>
    <property type="evidence" value="ECO:0007669"/>
    <property type="project" value="InterPro"/>
</dbReference>
<dbReference type="STRING" id="1450648.CLORY_05450"/>
<dbReference type="Proteomes" id="UP000190080">
    <property type="component" value="Unassembled WGS sequence"/>
</dbReference>
<dbReference type="EC" id="5.3.2.5" evidence="2"/>
<dbReference type="OrthoDB" id="9770811at2"/>
<evidence type="ECO:0000259" key="1">
    <source>
        <dbReference type="Pfam" id="PF00016"/>
    </source>
</evidence>
<evidence type="ECO:0000313" key="3">
    <source>
        <dbReference type="Proteomes" id="UP000190080"/>
    </source>
</evidence>
<dbReference type="SFLD" id="SFLDS00014">
    <property type="entry name" value="RuBisCO"/>
    <property type="match status" value="1"/>
</dbReference>
<reference evidence="2 3" key="1">
    <citation type="submission" date="2017-03" db="EMBL/GenBank/DDBJ databases">
        <title>Genome sequence of Clostridium oryzae DSM 28571.</title>
        <authorList>
            <person name="Poehlein A."/>
            <person name="Daniel R."/>
        </authorList>
    </citation>
    <scope>NUCLEOTIDE SEQUENCE [LARGE SCALE GENOMIC DNA]</scope>
    <source>
        <strain evidence="2 3">DSM 28571</strain>
    </source>
</reference>
<dbReference type="InterPro" id="IPR033966">
    <property type="entry name" value="RuBisCO"/>
</dbReference>
<dbReference type="Gene3D" id="3.20.20.110">
    <property type="entry name" value="Ribulose bisphosphate carboxylase, large subunit, C-terminal domain"/>
    <property type="match status" value="1"/>
</dbReference>
<dbReference type="GO" id="GO:0015977">
    <property type="term" value="P:carbon fixation"/>
    <property type="evidence" value="ECO:0007669"/>
    <property type="project" value="InterPro"/>
</dbReference>
<dbReference type="Gene3D" id="3.30.70.150">
    <property type="entry name" value="RuBisCO large subunit, N-terminal domain"/>
    <property type="match status" value="1"/>
</dbReference>
<dbReference type="CDD" id="cd08210">
    <property type="entry name" value="RLP_RrRLP"/>
    <property type="match status" value="1"/>
</dbReference>
<sequence length="380" mass="41546">MFFSGQTKLKLPVQRFSVDYKIIGNNKEEAYAKAKDICVEQTAEFPEELVPQGVISDNILGRIENFRNINDNTFVARISYAVDSAAGELTQLLNVIFGNISIKPGIRVENINITPELAEKFKGPRFGTNGLRGILDVKDRPLLFTALKPMGVPAKELAEIAYKFAIGGIDIIKDDHGLSNQPFCDFEERVKLCAAAVEKANRETGNKSIYMPNITGPHSEIVSRAKKAKELGAGGLLISPGLTGFDVIREIADNDDINLPIMGHPAFLGSYVFGENGISHKALFGQIMRLAGADGTIYPNFGGRFSFTVQECESIVEGATEYMEGLKPIFPCPAGGMTLESIPQSLKVYGKNVVFLVGGGLFKHGDDLIESSRYFRKIIE</sequence>
<organism evidence="2 3">
    <name type="scientific">Clostridium oryzae</name>
    <dbReference type="NCBI Taxonomy" id="1450648"/>
    <lineage>
        <taxon>Bacteria</taxon>
        <taxon>Bacillati</taxon>
        <taxon>Bacillota</taxon>
        <taxon>Clostridia</taxon>
        <taxon>Eubacteriales</taxon>
        <taxon>Clostridiaceae</taxon>
        <taxon>Clostridium</taxon>
    </lineage>
</organism>
<dbReference type="Pfam" id="PF00016">
    <property type="entry name" value="RuBisCO_large"/>
    <property type="match status" value="1"/>
</dbReference>
<gene>
    <name evidence="2" type="primary">mtnW</name>
    <name evidence="2" type="ORF">CLORY_05450</name>
</gene>